<evidence type="ECO:0000256" key="3">
    <source>
        <dbReference type="ARBA" id="ARBA00022729"/>
    </source>
</evidence>
<comment type="caution">
    <text evidence="6">The sequence shown here is derived from an EMBL/GenBank/DDBJ whole genome shotgun (WGS) entry which is preliminary data.</text>
</comment>
<reference evidence="6 8" key="1">
    <citation type="submission" date="2019-07" db="EMBL/GenBank/DDBJ databases">
        <title>Genomes of sea-ice associated Colwellia species.</title>
        <authorList>
            <person name="Bowman J.P."/>
        </authorList>
    </citation>
    <scope>NUCLEOTIDE SEQUENCE [LARGE SCALE GENOMIC DNA]</scope>
    <source>
        <strain evidence="5 7">ACAM 607</strain>
        <strain evidence="6 8">IC036</strain>
    </source>
</reference>
<dbReference type="GO" id="GO:0015689">
    <property type="term" value="P:molybdate ion transport"/>
    <property type="evidence" value="ECO:0007669"/>
    <property type="project" value="InterPro"/>
</dbReference>
<sequence length="268" mass="29467">MALMLAGIFTRFLLIALLMLPVSLVAAKDMVSVNEAPLRIAVASNFAPTLKQLLARYNPNQKQFLAPILIAASSGTLFLQIEHGATFDVFLSADSERPQLLSTSDLAVKDSLQTYAFGQLALWSAKGHIDSDLLVALNNNKQRLAIANPRIAPYGKAAKQVLESLQRWDDYKNRLIQGINIGQTFQQTRSQAVNLGIVSNSQLVLNNFKGVLISSHLHQPIKQQLVILKHSKKIAQAERFVTLLMSKQAQQFIVESGYASSSEISANE</sequence>
<comment type="similarity">
    <text evidence="1">Belongs to the bacterial solute-binding protein ModA family.</text>
</comment>
<accession>A0A5C6QTU8</accession>
<dbReference type="EMBL" id="VOLR01000003">
    <property type="protein sequence ID" value="TWX62284.1"/>
    <property type="molecule type" value="Genomic_DNA"/>
</dbReference>
<dbReference type="EMBL" id="VOLQ01000001">
    <property type="protein sequence ID" value="TWX72384.1"/>
    <property type="molecule type" value="Genomic_DNA"/>
</dbReference>
<dbReference type="OrthoDB" id="9785015at2"/>
<dbReference type="PANTHER" id="PTHR30632:SF14">
    <property type="entry name" value="TUNGSTATE_MOLYBDATE_CHROMATE-BINDING PROTEIN MODA"/>
    <property type="match status" value="1"/>
</dbReference>
<keyword evidence="7" id="KW-1185">Reference proteome</keyword>
<dbReference type="SUPFAM" id="SSF53850">
    <property type="entry name" value="Periplasmic binding protein-like II"/>
    <property type="match status" value="1"/>
</dbReference>
<dbReference type="NCBIfam" id="TIGR01256">
    <property type="entry name" value="modA"/>
    <property type="match status" value="1"/>
</dbReference>
<organism evidence="6 8">
    <name type="scientific">Colwellia hornerae</name>
    <dbReference type="NCBI Taxonomy" id="89402"/>
    <lineage>
        <taxon>Bacteria</taxon>
        <taxon>Pseudomonadati</taxon>
        <taxon>Pseudomonadota</taxon>
        <taxon>Gammaproteobacteria</taxon>
        <taxon>Alteromonadales</taxon>
        <taxon>Colwelliaceae</taxon>
        <taxon>Colwellia</taxon>
    </lineage>
</organism>
<dbReference type="Proteomes" id="UP000321525">
    <property type="component" value="Unassembled WGS sequence"/>
</dbReference>
<keyword evidence="4" id="KW-0500">Molybdenum</keyword>
<name>A0A5C6QTU8_9GAMM</name>
<evidence type="ECO:0000256" key="2">
    <source>
        <dbReference type="ARBA" id="ARBA00022723"/>
    </source>
</evidence>
<evidence type="ECO:0000256" key="1">
    <source>
        <dbReference type="ARBA" id="ARBA00009175"/>
    </source>
</evidence>
<keyword evidence="3" id="KW-0732">Signal</keyword>
<gene>
    <name evidence="6" type="primary">modA</name>
    <name evidence="5" type="ORF">ESZ26_02540</name>
    <name evidence="6" type="ORF">ESZ27_00825</name>
</gene>
<evidence type="ECO:0000313" key="8">
    <source>
        <dbReference type="Proteomes" id="UP000321917"/>
    </source>
</evidence>
<dbReference type="InterPro" id="IPR005950">
    <property type="entry name" value="ModA"/>
</dbReference>
<dbReference type="InterPro" id="IPR050682">
    <property type="entry name" value="ModA/WtpA"/>
</dbReference>
<evidence type="ECO:0000313" key="7">
    <source>
        <dbReference type="Proteomes" id="UP000321525"/>
    </source>
</evidence>
<proteinExistence type="inferred from homology"/>
<dbReference type="InterPro" id="IPR044084">
    <property type="entry name" value="AvModA-like_subst-bd"/>
</dbReference>
<evidence type="ECO:0000313" key="6">
    <source>
        <dbReference type="EMBL" id="TWX72384.1"/>
    </source>
</evidence>
<dbReference type="Proteomes" id="UP000321917">
    <property type="component" value="Unassembled WGS sequence"/>
</dbReference>
<dbReference type="GO" id="GO:0030973">
    <property type="term" value="F:molybdate ion binding"/>
    <property type="evidence" value="ECO:0007669"/>
    <property type="project" value="InterPro"/>
</dbReference>
<feature type="binding site" evidence="4">
    <location>
        <position position="181"/>
    </location>
    <ligand>
        <name>molybdate</name>
        <dbReference type="ChEBI" id="CHEBI:36264"/>
    </ligand>
</feature>
<dbReference type="PIRSF" id="PIRSF004846">
    <property type="entry name" value="ModA"/>
    <property type="match status" value="1"/>
</dbReference>
<protein>
    <submittedName>
        <fullName evidence="6">Molybdate ABC transporter substrate-binding protein</fullName>
    </submittedName>
</protein>
<dbReference type="CDD" id="cd13539">
    <property type="entry name" value="PBP2_AvModA"/>
    <property type="match status" value="1"/>
</dbReference>
<dbReference type="Gene3D" id="3.40.190.10">
    <property type="entry name" value="Periplasmic binding protein-like II"/>
    <property type="match status" value="2"/>
</dbReference>
<feature type="binding site" evidence="4">
    <location>
        <position position="74"/>
    </location>
    <ligand>
        <name>molybdate</name>
        <dbReference type="ChEBI" id="CHEBI:36264"/>
    </ligand>
</feature>
<dbReference type="Pfam" id="PF13531">
    <property type="entry name" value="SBP_bac_11"/>
    <property type="match status" value="1"/>
</dbReference>
<keyword evidence="2 4" id="KW-0479">Metal-binding</keyword>
<dbReference type="AlphaFoldDB" id="A0A5C6QTU8"/>
<evidence type="ECO:0000313" key="5">
    <source>
        <dbReference type="EMBL" id="TWX62284.1"/>
    </source>
</evidence>
<dbReference type="PANTHER" id="PTHR30632">
    <property type="entry name" value="MOLYBDATE-BINDING PERIPLASMIC PROTEIN"/>
    <property type="match status" value="1"/>
</dbReference>
<dbReference type="GO" id="GO:0046872">
    <property type="term" value="F:metal ion binding"/>
    <property type="evidence" value="ECO:0007669"/>
    <property type="project" value="UniProtKB-KW"/>
</dbReference>
<evidence type="ECO:0000256" key="4">
    <source>
        <dbReference type="PIRSR" id="PIRSR004846-1"/>
    </source>
</evidence>